<dbReference type="AlphaFoldDB" id="A0A9X4KVR4"/>
<dbReference type="Proteomes" id="UP001153404">
    <property type="component" value="Unassembled WGS sequence"/>
</dbReference>
<protein>
    <submittedName>
        <fullName evidence="1">Uncharacterized protein</fullName>
    </submittedName>
</protein>
<organism evidence="1 2">
    <name type="scientific">Cohnella rhizosphaerae</name>
    <dbReference type="NCBI Taxonomy" id="1457232"/>
    <lineage>
        <taxon>Bacteria</taxon>
        <taxon>Bacillati</taxon>
        <taxon>Bacillota</taxon>
        <taxon>Bacilli</taxon>
        <taxon>Bacillales</taxon>
        <taxon>Paenibacillaceae</taxon>
        <taxon>Cohnella</taxon>
    </lineage>
</organism>
<accession>A0A9X4KVR4</accession>
<reference evidence="1" key="1">
    <citation type="submission" date="2022-10" db="EMBL/GenBank/DDBJ databases">
        <title>Comparative genomic analysis of Cohnella hashimotonis sp. nov., isolated from the International Space Station.</title>
        <authorList>
            <person name="Simpson A."/>
            <person name="Venkateswaran K."/>
        </authorList>
    </citation>
    <scope>NUCLEOTIDE SEQUENCE</scope>
    <source>
        <strain evidence="1">DSM 28161</strain>
    </source>
</reference>
<keyword evidence="2" id="KW-1185">Reference proteome</keyword>
<evidence type="ECO:0000313" key="1">
    <source>
        <dbReference type="EMBL" id="MDG0808972.1"/>
    </source>
</evidence>
<dbReference type="EMBL" id="JAPDIA010000003">
    <property type="protein sequence ID" value="MDG0808972.1"/>
    <property type="molecule type" value="Genomic_DNA"/>
</dbReference>
<proteinExistence type="predicted"/>
<evidence type="ECO:0000313" key="2">
    <source>
        <dbReference type="Proteomes" id="UP001153404"/>
    </source>
</evidence>
<sequence length="297" mass="32956">MNSPTPTVAASPSNIAGARPIKIARFSGLLGEQLPFKAEDIVGIRWLDRHLNRSVEVPKERYDVILQNLYQLNLAEAIVQGNDDTIATTASLMTFTTKDGGSYAIDYDPSNNVYGLPDTKRIFLASARVWLLKETLFNNSEWSAYGQLYEQARNEPLIDSTAQRSAQSYDRSRLAIGGLDYLGWEKKFLLKSSGIPSYDDLAGGRGLIQFAERPERNSLYPEVMKLPGTVVFSIGISDYATSDGVKVGLSQDEVVARLGSPDARTETKWSYRIGDSLSFHLLFKDGKVRFVSLTEPE</sequence>
<dbReference type="RefSeq" id="WP_277529977.1">
    <property type="nucleotide sequence ID" value="NZ_JAPDIA010000003.1"/>
</dbReference>
<gene>
    <name evidence="1" type="ORF">OMP40_05920</name>
</gene>
<comment type="caution">
    <text evidence="1">The sequence shown here is derived from an EMBL/GenBank/DDBJ whole genome shotgun (WGS) entry which is preliminary data.</text>
</comment>
<name>A0A9X4KVR4_9BACL</name>